<dbReference type="AlphaFoldDB" id="A0A6A3VR09"/>
<feature type="chain" id="PRO_5036380786" description="RxLR effector protein" evidence="1">
    <location>
        <begin position="25"/>
        <end position="74"/>
    </location>
</feature>
<evidence type="ECO:0000256" key="1">
    <source>
        <dbReference type="SAM" id="SignalP"/>
    </source>
</evidence>
<organism evidence="7 12">
    <name type="scientific">Phytophthora fragariae</name>
    <dbReference type="NCBI Taxonomy" id="53985"/>
    <lineage>
        <taxon>Eukaryota</taxon>
        <taxon>Sar</taxon>
        <taxon>Stramenopiles</taxon>
        <taxon>Oomycota</taxon>
        <taxon>Peronosporomycetes</taxon>
        <taxon>Peronosporales</taxon>
        <taxon>Peronosporaceae</taxon>
        <taxon>Phytophthora</taxon>
    </lineage>
</organism>
<dbReference type="EMBL" id="QXGF01001104">
    <property type="protein sequence ID" value="KAE8932556.1"/>
    <property type="molecule type" value="Genomic_DNA"/>
</dbReference>
<dbReference type="EMBL" id="QXFZ01003251">
    <property type="protein sequence ID" value="KAE9070270.1"/>
    <property type="molecule type" value="Genomic_DNA"/>
</dbReference>
<name>A0A6A3VR09_9STRA</name>
<evidence type="ECO:0000313" key="14">
    <source>
        <dbReference type="Proteomes" id="UP000440367"/>
    </source>
</evidence>
<evidence type="ECO:0000313" key="13">
    <source>
        <dbReference type="Proteomes" id="UP000437068"/>
    </source>
</evidence>
<dbReference type="Proteomes" id="UP000440367">
    <property type="component" value="Unassembled WGS sequence"/>
</dbReference>
<evidence type="ECO:0000313" key="7">
    <source>
        <dbReference type="EMBL" id="KAE9171777.1"/>
    </source>
</evidence>
<dbReference type="Proteomes" id="UP000488956">
    <property type="component" value="Unassembled WGS sequence"/>
</dbReference>
<evidence type="ECO:0000313" key="3">
    <source>
        <dbReference type="EMBL" id="KAE8973788.1"/>
    </source>
</evidence>
<keyword evidence="1" id="KW-0732">Signal</keyword>
<evidence type="ECO:0000313" key="5">
    <source>
        <dbReference type="EMBL" id="KAE9072618.1"/>
    </source>
</evidence>
<accession>A0A6A3VR09</accession>
<dbReference type="OrthoDB" id="10249031at2759"/>
<dbReference type="EMBL" id="QXGD01001103">
    <property type="protein sequence ID" value="KAE9214673.1"/>
    <property type="molecule type" value="Genomic_DNA"/>
</dbReference>
<dbReference type="EMBL" id="QXFX01002914">
    <property type="protein sequence ID" value="KAE9072618.1"/>
    <property type="molecule type" value="Genomic_DNA"/>
</dbReference>
<evidence type="ECO:0008006" key="20">
    <source>
        <dbReference type="Google" id="ProtNLM"/>
    </source>
</evidence>
<evidence type="ECO:0000313" key="10">
    <source>
        <dbReference type="EMBL" id="KAE9300093.1"/>
    </source>
</evidence>
<dbReference type="Proteomes" id="UP000476176">
    <property type="component" value="Unassembled WGS sequence"/>
</dbReference>
<dbReference type="Proteomes" id="UP000460718">
    <property type="component" value="Unassembled WGS sequence"/>
</dbReference>
<evidence type="ECO:0000313" key="12">
    <source>
        <dbReference type="Proteomes" id="UP000433483"/>
    </source>
</evidence>
<evidence type="ECO:0000313" key="6">
    <source>
        <dbReference type="EMBL" id="KAE9091475.1"/>
    </source>
</evidence>
<evidence type="ECO:0000313" key="18">
    <source>
        <dbReference type="Proteomes" id="UP000476176"/>
    </source>
</evidence>
<sequence>MVMVSRSLAFVAVASVALTAVIEASPIQYDPYTPVNISVPLTPSHPAYGGPTKKCVEPIVPQDPNVLKAQALKP</sequence>
<dbReference type="Proteomes" id="UP000437068">
    <property type="component" value="Unassembled WGS sequence"/>
</dbReference>
<dbReference type="EMBL" id="QXGE01000968">
    <property type="protein sequence ID" value="KAE9300093.1"/>
    <property type="molecule type" value="Genomic_DNA"/>
</dbReference>
<dbReference type="Proteomes" id="UP000441208">
    <property type="component" value="Unassembled WGS sequence"/>
</dbReference>
<gene>
    <name evidence="10" type="ORF">PF001_g15124</name>
    <name evidence="9" type="ORF">PF002_g17604</name>
    <name evidence="8" type="ORF">PF004_g25680</name>
    <name evidence="7" type="ORF">PF005_g27004</name>
    <name evidence="6" type="ORF">PF006_g24921</name>
    <name evidence="4" type="ORF">PF007_g27003</name>
    <name evidence="2" type="ORF">PF009_g17420</name>
    <name evidence="5" type="ORF">PF010_g25415</name>
    <name evidence="3" type="ORF">PF011_g25115</name>
</gene>
<proteinExistence type="predicted"/>
<evidence type="ECO:0000313" key="9">
    <source>
        <dbReference type="EMBL" id="KAE9214673.1"/>
    </source>
</evidence>
<evidence type="ECO:0000313" key="8">
    <source>
        <dbReference type="EMBL" id="KAE9177769.1"/>
    </source>
</evidence>
<dbReference type="Proteomes" id="UP000433483">
    <property type="component" value="Unassembled WGS sequence"/>
</dbReference>
<evidence type="ECO:0000313" key="15">
    <source>
        <dbReference type="Proteomes" id="UP000440732"/>
    </source>
</evidence>
<feature type="signal peptide" evidence="1">
    <location>
        <begin position="1"/>
        <end position="24"/>
    </location>
</feature>
<comment type="caution">
    <text evidence="7">The sequence shown here is derived from an EMBL/GenBank/DDBJ whole genome shotgun (WGS) entry which is preliminary data.</text>
</comment>
<dbReference type="EMBL" id="QXGB01003262">
    <property type="protein sequence ID" value="KAE9171777.1"/>
    <property type="molecule type" value="Genomic_DNA"/>
</dbReference>
<evidence type="ECO:0000313" key="17">
    <source>
        <dbReference type="Proteomes" id="UP000460718"/>
    </source>
</evidence>
<dbReference type="EMBL" id="QXFW01002996">
    <property type="protein sequence ID" value="KAE8973788.1"/>
    <property type="molecule type" value="Genomic_DNA"/>
</dbReference>
<evidence type="ECO:0000313" key="2">
    <source>
        <dbReference type="EMBL" id="KAE8932556.1"/>
    </source>
</evidence>
<dbReference type="EMBL" id="QXGC01003191">
    <property type="protein sequence ID" value="KAE9177769.1"/>
    <property type="molecule type" value="Genomic_DNA"/>
</dbReference>
<reference evidence="11 12" key="1">
    <citation type="submission" date="2018-08" db="EMBL/GenBank/DDBJ databases">
        <title>Genomic investigation of the strawberry pathogen Phytophthora fragariae indicates pathogenicity is determined by transcriptional variation in three key races.</title>
        <authorList>
            <person name="Adams T.M."/>
            <person name="Armitage A.D."/>
            <person name="Sobczyk M.K."/>
            <person name="Bates H.J."/>
            <person name="Dunwell J.M."/>
            <person name="Nellist C.F."/>
            <person name="Harrison R.J."/>
        </authorList>
    </citation>
    <scope>NUCLEOTIDE SEQUENCE [LARGE SCALE GENOMIC DNA]</scope>
    <source>
        <strain evidence="10 13">A4</strain>
        <strain evidence="9 14">BC-1</strain>
        <strain evidence="8 18">BC-23</strain>
        <strain evidence="7 12">NOV-27</strain>
        <strain evidence="6 15">NOV-5</strain>
        <strain evidence="4 16">NOV-71</strain>
        <strain evidence="2 11">NOV-9</strain>
        <strain evidence="5 19">ONT-3</strain>
        <strain evidence="3 17">SCRP245</strain>
    </source>
</reference>
<evidence type="ECO:0000313" key="4">
    <source>
        <dbReference type="EMBL" id="KAE9070270.1"/>
    </source>
</evidence>
<evidence type="ECO:0000313" key="11">
    <source>
        <dbReference type="Proteomes" id="UP000429523"/>
    </source>
</evidence>
<evidence type="ECO:0000313" key="16">
    <source>
        <dbReference type="Proteomes" id="UP000441208"/>
    </source>
</evidence>
<keyword evidence="12" id="KW-1185">Reference proteome</keyword>
<dbReference type="EMBL" id="QXGA01002826">
    <property type="protein sequence ID" value="KAE9091475.1"/>
    <property type="molecule type" value="Genomic_DNA"/>
</dbReference>
<evidence type="ECO:0000313" key="19">
    <source>
        <dbReference type="Proteomes" id="UP000488956"/>
    </source>
</evidence>
<dbReference type="Proteomes" id="UP000440732">
    <property type="component" value="Unassembled WGS sequence"/>
</dbReference>
<protein>
    <recommendedName>
        <fullName evidence="20">RxLR effector protein</fullName>
    </recommendedName>
</protein>
<dbReference type="Proteomes" id="UP000429523">
    <property type="component" value="Unassembled WGS sequence"/>
</dbReference>